<keyword evidence="4 14" id="KW-0963">Cytoplasm</keyword>
<evidence type="ECO:0000256" key="9">
    <source>
        <dbReference type="ARBA" id="ARBA00022694"/>
    </source>
</evidence>
<dbReference type="PROSITE" id="PS51918">
    <property type="entry name" value="RADICAL_SAM"/>
    <property type="match status" value="1"/>
</dbReference>
<evidence type="ECO:0000256" key="11">
    <source>
        <dbReference type="ARBA" id="ARBA00023004"/>
    </source>
</evidence>
<feature type="binding site" evidence="14">
    <location>
        <begin position="214"/>
        <end position="216"/>
    </location>
    <ligand>
        <name>S-adenosyl-L-methionine</name>
        <dbReference type="ChEBI" id="CHEBI:59789"/>
    </ligand>
</feature>
<comment type="catalytic activity">
    <reaction evidence="14">
        <text>adenosine(37) in tRNA + 2 reduced [2Fe-2S]-[ferredoxin] + 2 S-adenosyl-L-methionine = 2-methyladenosine(37) in tRNA + 5'-deoxyadenosine + L-methionine + 2 oxidized [2Fe-2S]-[ferredoxin] + S-adenosyl-L-homocysteine</text>
        <dbReference type="Rhea" id="RHEA:43332"/>
        <dbReference type="Rhea" id="RHEA-COMP:10000"/>
        <dbReference type="Rhea" id="RHEA-COMP:10001"/>
        <dbReference type="Rhea" id="RHEA-COMP:10162"/>
        <dbReference type="Rhea" id="RHEA-COMP:10485"/>
        <dbReference type="ChEBI" id="CHEBI:17319"/>
        <dbReference type="ChEBI" id="CHEBI:33737"/>
        <dbReference type="ChEBI" id="CHEBI:33738"/>
        <dbReference type="ChEBI" id="CHEBI:57844"/>
        <dbReference type="ChEBI" id="CHEBI:57856"/>
        <dbReference type="ChEBI" id="CHEBI:59789"/>
        <dbReference type="ChEBI" id="CHEBI:74411"/>
        <dbReference type="ChEBI" id="CHEBI:74497"/>
        <dbReference type="EC" id="2.1.1.192"/>
    </reaction>
</comment>
<dbReference type="InterPro" id="IPR007197">
    <property type="entry name" value="rSAM"/>
</dbReference>
<dbReference type="Gene3D" id="1.10.150.530">
    <property type="match status" value="1"/>
</dbReference>
<dbReference type="GO" id="GO:0005737">
    <property type="term" value="C:cytoplasm"/>
    <property type="evidence" value="ECO:0007669"/>
    <property type="project" value="UniProtKB-SubCell"/>
</dbReference>
<dbReference type="InterPro" id="IPR013785">
    <property type="entry name" value="Aldolase_TIM"/>
</dbReference>
<feature type="binding site" evidence="14">
    <location>
        <position position="117"/>
    </location>
    <ligand>
        <name>[4Fe-4S] cluster</name>
        <dbReference type="ChEBI" id="CHEBI:49883"/>
        <note>4Fe-4S-S-AdoMet</note>
    </ligand>
</feature>
<dbReference type="PIRSF" id="PIRSF006004">
    <property type="entry name" value="CHP00048"/>
    <property type="match status" value="1"/>
</dbReference>
<keyword evidence="5 14" id="KW-0698">rRNA processing</keyword>
<evidence type="ECO:0000256" key="12">
    <source>
        <dbReference type="ARBA" id="ARBA00023014"/>
    </source>
</evidence>
<dbReference type="Pfam" id="PF21016">
    <property type="entry name" value="RlmN_N"/>
    <property type="match status" value="1"/>
</dbReference>
<dbReference type="InterPro" id="IPR027492">
    <property type="entry name" value="RNA_MTrfase_RlmN"/>
</dbReference>
<evidence type="ECO:0000313" key="16">
    <source>
        <dbReference type="EMBL" id="QPJ63261.1"/>
    </source>
</evidence>
<dbReference type="HAMAP" id="MF_01849">
    <property type="entry name" value="RNA_methyltr_RlmN"/>
    <property type="match status" value="1"/>
</dbReference>
<evidence type="ECO:0000256" key="6">
    <source>
        <dbReference type="ARBA" id="ARBA00022603"/>
    </source>
</evidence>
<feature type="binding site" evidence="14">
    <location>
        <position position="290"/>
    </location>
    <ligand>
        <name>S-adenosyl-L-methionine</name>
        <dbReference type="ChEBI" id="CHEBI:59789"/>
    </ligand>
</feature>
<feature type="binding site" evidence="14">
    <location>
        <position position="191"/>
    </location>
    <ligand>
        <name>S-adenosyl-L-methionine</name>
        <dbReference type="ChEBI" id="CHEBI:59789"/>
    </ligand>
</feature>
<keyword evidence="13 14" id="KW-1015">Disulfide bond</keyword>
<organism evidence="16 17">
    <name type="scientific">Candidatus Nitronauta litoralis</name>
    <dbReference type="NCBI Taxonomy" id="2705533"/>
    <lineage>
        <taxon>Bacteria</taxon>
        <taxon>Pseudomonadati</taxon>
        <taxon>Nitrospinota/Tectimicrobiota group</taxon>
        <taxon>Nitrospinota</taxon>
        <taxon>Nitrospinia</taxon>
        <taxon>Nitrospinales</taxon>
        <taxon>Nitrospinaceae</taxon>
        <taxon>Candidatus Nitronauta</taxon>
    </lineage>
</organism>
<evidence type="ECO:0000256" key="3">
    <source>
        <dbReference type="ARBA" id="ARBA00022485"/>
    </source>
</evidence>
<dbReference type="GO" id="GO:0030488">
    <property type="term" value="P:tRNA methylation"/>
    <property type="evidence" value="ECO:0007669"/>
    <property type="project" value="UniProtKB-UniRule"/>
</dbReference>
<dbReference type="PANTHER" id="PTHR30544">
    <property type="entry name" value="23S RRNA METHYLTRANSFERASE"/>
    <property type="match status" value="1"/>
</dbReference>
<feature type="binding site" evidence="14">
    <location>
        <position position="110"/>
    </location>
    <ligand>
        <name>[4Fe-4S] cluster</name>
        <dbReference type="ChEBI" id="CHEBI:49883"/>
        <note>4Fe-4S-S-AdoMet</note>
    </ligand>
</feature>
<sequence>MIDIIGLPEDKLKQVLADWGEASYRSHQILGWVYQRGCRDFEGMSNVSKALKEKLQEHFSLCLPKIKSRTHSEDGSIKYLFELANGGQVESIWMPDGDRRTLCISSQVGCRLACSFCLTGTLGLKEQLTAGEILGQYMAVNDDLPQDKQVTNIVMMGMGEPLDNYAAVVDAIKLLISTEALRFPIRKVTVSTSGLVDKIRDFGNEGLNVNLAVSLNATDNPTRDKIMPINKKYPIETLIACLQDFPLKAGRRITVEYVLLGGINDRMEDARRLSRLLSGFPCKINLIPFNWYEGSAYEAPEESQVELFRDYLVSKHYSTFVRKNRGTDILGACGQLAAESFPQTSLEKIS</sequence>
<keyword evidence="3 14" id="KW-0004">4Fe-4S</keyword>
<dbReference type="GO" id="GO:0070040">
    <property type="term" value="F:rRNA (adenine(2503)-C2-)-methyltransferase activity"/>
    <property type="evidence" value="ECO:0007669"/>
    <property type="project" value="UniProtKB-UniRule"/>
</dbReference>
<dbReference type="EMBL" id="CP048685">
    <property type="protein sequence ID" value="QPJ63261.1"/>
    <property type="molecule type" value="Genomic_DNA"/>
</dbReference>
<dbReference type="SUPFAM" id="SSF102114">
    <property type="entry name" value="Radical SAM enzymes"/>
    <property type="match status" value="1"/>
</dbReference>
<dbReference type="GO" id="GO:0002935">
    <property type="term" value="F:tRNA (adenine(37)-C2)-methyltransferase activity"/>
    <property type="evidence" value="ECO:0007669"/>
    <property type="project" value="UniProtKB-UniRule"/>
</dbReference>
<comment type="cofactor">
    <cofactor evidence="14">
        <name>[4Fe-4S] cluster</name>
        <dbReference type="ChEBI" id="CHEBI:49883"/>
    </cofactor>
    <text evidence="14">Binds 1 [4Fe-4S] cluster. The cluster is coordinated with 3 cysteines and an exchangeable S-adenosyl-L-methionine.</text>
</comment>
<dbReference type="SFLD" id="SFLDS00029">
    <property type="entry name" value="Radical_SAM"/>
    <property type="match status" value="1"/>
</dbReference>
<keyword evidence="7 14" id="KW-0808">Transferase</keyword>
<evidence type="ECO:0000256" key="8">
    <source>
        <dbReference type="ARBA" id="ARBA00022691"/>
    </source>
</evidence>
<dbReference type="NCBIfam" id="TIGR00048">
    <property type="entry name" value="rRNA_mod_RlmN"/>
    <property type="match status" value="1"/>
</dbReference>
<keyword evidence="10 14" id="KW-0479">Metal-binding</keyword>
<comment type="miscellaneous">
    <text evidence="14">Reaction proceeds by a ping-pong mechanism involving intermediate methylation of a conserved cysteine residue.</text>
</comment>
<dbReference type="Proteomes" id="UP000594688">
    <property type="component" value="Chromosome"/>
</dbReference>
<evidence type="ECO:0000259" key="15">
    <source>
        <dbReference type="PROSITE" id="PS51918"/>
    </source>
</evidence>
<dbReference type="PANTHER" id="PTHR30544:SF5">
    <property type="entry name" value="RADICAL SAM CORE DOMAIN-CONTAINING PROTEIN"/>
    <property type="match status" value="1"/>
</dbReference>
<keyword evidence="6 14" id="KW-0489">Methyltransferase</keyword>
<feature type="binding site" evidence="14">
    <location>
        <position position="114"/>
    </location>
    <ligand>
        <name>[4Fe-4S] cluster</name>
        <dbReference type="ChEBI" id="CHEBI:49883"/>
        <note>4Fe-4S-S-AdoMet</note>
    </ligand>
</feature>
<feature type="active site" description="Proton acceptor" evidence="14">
    <location>
        <position position="90"/>
    </location>
</feature>
<evidence type="ECO:0000256" key="4">
    <source>
        <dbReference type="ARBA" id="ARBA00022490"/>
    </source>
</evidence>
<feature type="domain" description="Radical SAM core" evidence="15">
    <location>
        <begin position="96"/>
        <end position="328"/>
    </location>
</feature>
<dbReference type="GO" id="GO:0019843">
    <property type="term" value="F:rRNA binding"/>
    <property type="evidence" value="ECO:0007669"/>
    <property type="project" value="UniProtKB-UniRule"/>
</dbReference>
<dbReference type="AlphaFoldDB" id="A0A7T0BYM0"/>
<dbReference type="Gene3D" id="3.20.20.70">
    <property type="entry name" value="Aldolase class I"/>
    <property type="match status" value="1"/>
</dbReference>
<dbReference type="InterPro" id="IPR004383">
    <property type="entry name" value="rRNA_lsu_MTrfase_RlmN/Cfr"/>
</dbReference>
<dbReference type="Pfam" id="PF04055">
    <property type="entry name" value="Radical_SAM"/>
    <property type="match status" value="1"/>
</dbReference>
<evidence type="ECO:0000256" key="13">
    <source>
        <dbReference type="ARBA" id="ARBA00023157"/>
    </source>
</evidence>
<name>A0A7T0BYM0_9BACT</name>
<evidence type="ECO:0000256" key="1">
    <source>
        <dbReference type="ARBA" id="ARBA00004496"/>
    </source>
</evidence>
<dbReference type="GO" id="GO:0046872">
    <property type="term" value="F:metal ion binding"/>
    <property type="evidence" value="ECO:0007669"/>
    <property type="project" value="UniProtKB-KW"/>
</dbReference>
<comment type="catalytic activity">
    <reaction evidence="14">
        <text>adenosine(2503) in 23S rRNA + 2 reduced [2Fe-2S]-[ferredoxin] + 2 S-adenosyl-L-methionine = 2-methyladenosine(2503) in 23S rRNA + 5'-deoxyadenosine + L-methionine + 2 oxidized [2Fe-2S]-[ferredoxin] + S-adenosyl-L-homocysteine</text>
        <dbReference type="Rhea" id="RHEA:42916"/>
        <dbReference type="Rhea" id="RHEA-COMP:10000"/>
        <dbReference type="Rhea" id="RHEA-COMP:10001"/>
        <dbReference type="Rhea" id="RHEA-COMP:10152"/>
        <dbReference type="Rhea" id="RHEA-COMP:10282"/>
        <dbReference type="ChEBI" id="CHEBI:17319"/>
        <dbReference type="ChEBI" id="CHEBI:33737"/>
        <dbReference type="ChEBI" id="CHEBI:33738"/>
        <dbReference type="ChEBI" id="CHEBI:57844"/>
        <dbReference type="ChEBI" id="CHEBI:57856"/>
        <dbReference type="ChEBI" id="CHEBI:59789"/>
        <dbReference type="ChEBI" id="CHEBI:74411"/>
        <dbReference type="ChEBI" id="CHEBI:74497"/>
        <dbReference type="EC" id="2.1.1.192"/>
    </reaction>
</comment>
<dbReference type="SFLD" id="SFLDG01062">
    <property type="entry name" value="methyltransferase_(Class_A)"/>
    <property type="match status" value="1"/>
</dbReference>
<comment type="subcellular location">
    <subcellularLocation>
        <location evidence="1 14">Cytoplasm</location>
    </subcellularLocation>
</comment>
<reference evidence="16 17" key="1">
    <citation type="submission" date="2020-02" db="EMBL/GenBank/DDBJ databases">
        <title>Genomic and physiological characterization of two novel Nitrospinaceae genera.</title>
        <authorList>
            <person name="Mueller A.J."/>
            <person name="Jung M.-Y."/>
            <person name="Strachan C.R."/>
            <person name="Herbold C.W."/>
            <person name="Kirkegaard R.H."/>
            <person name="Daims H."/>
        </authorList>
    </citation>
    <scope>NUCLEOTIDE SEQUENCE [LARGE SCALE GENOMIC DNA]</scope>
    <source>
        <strain evidence="16">EB</strain>
    </source>
</reference>
<keyword evidence="11 14" id="KW-0408">Iron</keyword>
<feature type="binding site" evidence="14">
    <location>
        <begin position="159"/>
        <end position="160"/>
    </location>
    <ligand>
        <name>S-adenosyl-L-methionine</name>
        <dbReference type="ChEBI" id="CHEBI:59789"/>
    </ligand>
</feature>
<evidence type="ECO:0000313" key="17">
    <source>
        <dbReference type="Proteomes" id="UP000594688"/>
    </source>
</evidence>
<keyword evidence="8 14" id="KW-0949">S-adenosyl-L-methionine</keyword>
<dbReference type="EC" id="2.1.1.192" evidence="14"/>
<keyword evidence="12 14" id="KW-0411">Iron-sulfur</keyword>
<keyword evidence="9 14" id="KW-0819">tRNA processing</keyword>
<protein>
    <recommendedName>
        <fullName evidence="14">Probable dual-specificity RNA methyltransferase RlmN</fullName>
        <ecNumber evidence="14">2.1.1.192</ecNumber>
    </recommendedName>
    <alternativeName>
        <fullName evidence="14">23S rRNA (adenine(2503)-C(2))-methyltransferase</fullName>
    </alternativeName>
    <alternativeName>
        <fullName evidence="14">23S rRNA m2A2503 methyltransferase</fullName>
    </alternativeName>
    <alternativeName>
        <fullName evidence="14">Ribosomal RNA large subunit methyltransferase N</fullName>
    </alternativeName>
    <alternativeName>
        <fullName evidence="14">tRNA (adenine(37)-C(2))-methyltransferase</fullName>
    </alternativeName>
    <alternativeName>
        <fullName evidence="14">tRNA m2A37 methyltransferase</fullName>
    </alternativeName>
</protein>
<evidence type="ECO:0000256" key="10">
    <source>
        <dbReference type="ARBA" id="ARBA00022723"/>
    </source>
</evidence>
<dbReference type="InterPro" id="IPR040072">
    <property type="entry name" value="Methyltransferase_A"/>
</dbReference>
<evidence type="ECO:0000256" key="5">
    <source>
        <dbReference type="ARBA" id="ARBA00022552"/>
    </source>
</evidence>
<evidence type="ECO:0000256" key="2">
    <source>
        <dbReference type="ARBA" id="ARBA00007544"/>
    </source>
</evidence>
<dbReference type="GO" id="GO:0051539">
    <property type="term" value="F:4 iron, 4 sulfur cluster binding"/>
    <property type="evidence" value="ECO:0007669"/>
    <property type="project" value="UniProtKB-UniRule"/>
</dbReference>
<gene>
    <name evidence="14 16" type="primary">rlmN</name>
    <name evidence="16" type="ORF">G3M70_15820</name>
</gene>
<accession>A0A7T0BYM0</accession>
<dbReference type="KEGG" id="nli:G3M70_15820"/>
<proteinExistence type="inferred from homology"/>
<comment type="similarity">
    <text evidence="2 14">Belongs to the radical SAM superfamily. RlmN family.</text>
</comment>
<comment type="function">
    <text evidence="14">Specifically methylates position 2 of adenine 2503 in 23S rRNA and position 2 of adenine 37 in tRNAs.</text>
</comment>
<evidence type="ECO:0000256" key="7">
    <source>
        <dbReference type="ARBA" id="ARBA00022679"/>
    </source>
</evidence>
<dbReference type="GO" id="GO:0000049">
    <property type="term" value="F:tRNA binding"/>
    <property type="evidence" value="ECO:0007669"/>
    <property type="project" value="UniProtKB-UniRule"/>
</dbReference>
<feature type="active site" description="S-methylcysteine intermediate" evidence="14">
    <location>
        <position position="333"/>
    </location>
</feature>
<dbReference type="FunFam" id="3.20.20.70:FF:000014">
    <property type="entry name" value="Probable dual-specificity RNA methyltransferase RlmN"/>
    <property type="match status" value="1"/>
</dbReference>
<dbReference type="GO" id="GO:0070475">
    <property type="term" value="P:rRNA base methylation"/>
    <property type="evidence" value="ECO:0007669"/>
    <property type="project" value="UniProtKB-UniRule"/>
</dbReference>
<evidence type="ECO:0000256" key="14">
    <source>
        <dbReference type="HAMAP-Rule" id="MF_01849"/>
    </source>
</evidence>
<dbReference type="SFLD" id="SFLDF00275">
    <property type="entry name" value="adenosine_C2_methyltransferase"/>
    <property type="match status" value="1"/>
</dbReference>
<dbReference type="InterPro" id="IPR058240">
    <property type="entry name" value="rSAM_sf"/>
</dbReference>
<dbReference type="CDD" id="cd01335">
    <property type="entry name" value="Radical_SAM"/>
    <property type="match status" value="1"/>
</dbReference>
<dbReference type="InterPro" id="IPR048641">
    <property type="entry name" value="RlmN_N"/>
</dbReference>
<comment type="caution">
    <text evidence="14">Lacks conserved residue(s) required for the propagation of feature annotation.</text>
</comment>